<reference evidence="1" key="1">
    <citation type="submission" date="2022-04" db="EMBL/GenBank/DDBJ databases">
        <title>Jade perch genome.</title>
        <authorList>
            <person name="Chao B."/>
        </authorList>
    </citation>
    <scope>NUCLEOTIDE SEQUENCE</scope>
    <source>
        <strain evidence="1">CB-2022</strain>
    </source>
</reference>
<proteinExistence type="predicted"/>
<accession>A0ACB8WWJ3</accession>
<dbReference type="EMBL" id="CM041535">
    <property type="protein sequence ID" value="KAI3372191.1"/>
    <property type="molecule type" value="Genomic_DNA"/>
</dbReference>
<dbReference type="Proteomes" id="UP000831701">
    <property type="component" value="Chromosome 5"/>
</dbReference>
<comment type="caution">
    <text evidence="1">The sequence shown here is derived from an EMBL/GenBank/DDBJ whole genome shotgun (WGS) entry which is preliminary data.</text>
</comment>
<sequence>MSAGAGLERLTRRHAIKMVPVSSCSVEECSLAVGELVGYSSVKSASRMNSAVVIFLDSVDKVNRVVESGVVIQGTFTPVLSLVNPAKKIIISNVPPFIQNEVLEKELADDTGSFVSPIRLVPLSCKSPHLKHVVSFRRQVLMILNNGEEELNLAFQVQGGQL</sequence>
<evidence type="ECO:0000313" key="1">
    <source>
        <dbReference type="EMBL" id="KAI3372191.1"/>
    </source>
</evidence>
<evidence type="ECO:0000313" key="2">
    <source>
        <dbReference type="Proteomes" id="UP000831701"/>
    </source>
</evidence>
<name>A0ACB8WWJ3_9TELE</name>
<gene>
    <name evidence="1" type="ORF">L3Q82_007048</name>
</gene>
<organism evidence="1 2">
    <name type="scientific">Scortum barcoo</name>
    <name type="common">barcoo grunter</name>
    <dbReference type="NCBI Taxonomy" id="214431"/>
    <lineage>
        <taxon>Eukaryota</taxon>
        <taxon>Metazoa</taxon>
        <taxon>Chordata</taxon>
        <taxon>Craniata</taxon>
        <taxon>Vertebrata</taxon>
        <taxon>Euteleostomi</taxon>
        <taxon>Actinopterygii</taxon>
        <taxon>Neopterygii</taxon>
        <taxon>Teleostei</taxon>
        <taxon>Neoteleostei</taxon>
        <taxon>Acanthomorphata</taxon>
        <taxon>Eupercaria</taxon>
        <taxon>Centrarchiformes</taxon>
        <taxon>Terapontoidei</taxon>
        <taxon>Terapontidae</taxon>
        <taxon>Scortum</taxon>
    </lineage>
</organism>
<protein>
    <submittedName>
        <fullName evidence="1">Uncharacterized protein</fullName>
    </submittedName>
</protein>
<keyword evidence="2" id="KW-1185">Reference proteome</keyword>